<protein>
    <submittedName>
        <fullName evidence="1">Uncharacterized protein</fullName>
    </submittedName>
</protein>
<sequence>MSNGQKQSWRPGKRDAVFLAIVATVVLVLVLGTSERTTKDVPNDETHLAVAHLKKGQTQRCMECHGVKGMRPQPKGHIKGGQCFQCHVQPKDWKDASR</sequence>
<reference evidence="1 2" key="1">
    <citation type="submission" date="2006-09" db="EMBL/GenBank/DDBJ databases">
        <authorList>
            <person name="Emerson D."/>
            <person name="Ferriera S."/>
            <person name="Johnson J."/>
            <person name="Kravitz S."/>
            <person name="Halpern A."/>
            <person name="Remington K."/>
            <person name="Beeson K."/>
            <person name="Tran B."/>
            <person name="Rogers Y.-H."/>
            <person name="Friedman R."/>
            <person name="Venter J.C."/>
        </authorList>
    </citation>
    <scope>NUCLEOTIDE SEQUENCE [LARGE SCALE GENOMIC DNA]</scope>
    <source>
        <strain evidence="1 2">PV-1</strain>
    </source>
</reference>
<name>Q0EYA4_9PROT</name>
<dbReference type="EMBL" id="AATS01000010">
    <property type="protein sequence ID" value="EAU54288.1"/>
    <property type="molecule type" value="Genomic_DNA"/>
</dbReference>
<evidence type="ECO:0000313" key="2">
    <source>
        <dbReference type="Proteomes" id="UP000005297"/>
    </source>
</evidence>
<proteinExistence type="predicted"/>
<dbReference type="HOGENOM" id="CLU_2330431_0_0_0"/>
<dbReference type="AlphaFoldDB" id="Q0EYA4"/>
<accession>Q0EYA4</accession>
<dbReference type="STRING" id="314344.AL013_06350"/>
<dbReference type="OrthoDB" id="5297160at2"/>
<keyword evidence="2" id="KW-1185">Reference proteome</keyword>
<dbReference type="RefSeq" id="WP_009851491.1">
    <property type="nucleotide sequence ID" value="NZ_DS022295.1"/>
</dbReference>
<gene>
    <name evidence="1" type="ORF">SPV1_05989</name>
</gene>
<dbReference type="Proteomes" id="UP000005297">
    <property type="component" value="Unassembled WGS sequence"/>
</dbReference>
<dbReference type="InterPro" id="IPR036280">
    <property type="entry name" value="Multihaem_cyt_sf"/>
</dbReference>
<dbReference type="InParanoid" id="Q0EYA4"/>
<evidence type="ECO:0000313" key="1">
    <source>
        <dbReference type="EMBL" id="EAU54288.1"/>
    </source>
</evidence>
<organism evidence="1 2">
    <name type="scientific">Mariprofundus ferrooxydans PV-1</name>
    <dbReference type="NCBI Taxonomy" id="314345"/>
    <lineage>
        <taxon>Bacteria</taxon>
        <taxon>Pseudomonadati</taxon>
        <taxon>Pseudomonadota</taxon>
        <taxon>Candidatius Mariprofundia</taxon>
        <taxon>Mariprofundales</taxon>
        <taxon>Mariprofundaceae</taxon>
        <taxon>Mariprofundus</taxon>
    </lineage>
</organism>
<comment type="caution">
    <text evidence="1">The sequence shown here is derived from an EMBL/GenBank/DDBJ whole genome shotgun (WGS) entry which is preliminary data.</text>
</comment>
<dbReference type="SUPFAM" id="SSF48695">
    <property type="entry name" value="Multiheme cytochromes"/>
    <property type="match status" value="1"/>
</dbReference>